<evidence type="ECO:0000313" key="1">
    <source>
        <dbReference type="EMBL" id="AJM93054.1"/>
    </source>
</evidence>
<dbReference type="HOGENOM" id="CLU_3075149_0_0_2"/>
<name>A0A0C5BXP8_9ARCH</name>
<dbReference type="RefSeq" id="WP_160272911.1">
    <property type="nucleotide sequence ID" value="NZ_CP010868.1"/>
</dbReference>
<dbReference type="OrthoDB" id="379842at2157"/>
<organism evidence="1 2">
    <name type="scientific">Nitrosopumilus piranensis</name>
    <dbReference type="NCBI Taxonomy" id="1582439"/>
    <lineage>
        <taxon>Archaea</taxon>
        <taxon>Nitrososphaerota</taxon>
        <taxon>Nitrososphaeria</taxon>
        <taxon>Nitrosopumilales</taxon>
        <taxon>Nitrosopumilaceae</taxon>
        <taxon>Nitrosopumilus</taxon>
    </lineage>
</organism>
<dbReference type="PATRIC" id="fig|1582439.9.peg.1899"/>
<dbReference type="EMBL" id="CP010868">
    <property type="protein sequence ID" value="AJM93054.1"/>
    <property type="molecule type" value="Genomic_DNA"/>
</dbReference>
<dbReference type="Proteomes" id="UP000032027">
    <property type="component" value="Chromosome"/>
</dbReference>
<reference evidence="1 2" key="3">
    <citation type="journal article" date="2019" name="Int. J. Syst. Evol. Microbiol.">
        <title>Nitrosopumilus adriaticus sp. nov. and Nitrosopumilus piranensis sp. nov., two ammonia-oxidizing archaea from the Adriatic Sea and members of the class Nitrososphaeria.</title>
        <authorList>
            <person name="Bayer B."/>
            <person name="Vojvoda J."/>
            <person name="Reinthaler T."/>
            <person name="Reyes C."/>
            <person name="Pinto M."/>
            <person name="Herndl G.J."/>
        </authorList>
    </citation>
    <scope>NUCLEOTIDE SEQUENCE [LARGE SCALE GENOMIC DNA]</scope>
    <source>
        <strain evidence="1 2">D3C</strain>
    </source>
</reference>
<reference evidence="1 2" key="2">
    <citation type="journal article" date="2016" name="ISME J.">
        <title>Physiological and genomic characterization of two novel marine thaumarchaeal strains indicates niche differentiation.</title>
        <authorList>
            <person name="Bayer B."/>
            <person name="Vojvoda J."/>
            <person name="Offre P."/>
            <person name="Alves R.J."/>
            <person name="Elisabeth N.H."/>
            <person name="Garcia J.A."/>
            <person name="Volland J.M."/>
            <person name="Srivastava A."/>
            <person name="Schleper C."/>
            <person name="Herndl G.J."/>
        </authorList>
    </citation>
    <scope>NUCLEOTIDE SEQUENCE [LARGE SCALE GENOMIC DNA]</scope>
    <source>
        <strain evidence="1 2">D3C</strain>
    </source>
</reference>
<keyword evidence="2" id="KW-1185">Reference proteome</keyword>
<dbReference type="STRING" id="1582439.NPIRD3C_1844"/>
<reference evidence="2" key="1">
    <citation type="submission" date="2015-02" db="EMBL/GenBank/DDBJ databases">
        <title>Characterization of two novel Thaumarchaeota isolated from the Northern Adriatic Sea.</title>
        <authorList>
            <person name="Bayer B."/>
            <person name="Vojvoda J."/>
            <person name="Offre P."/>
            <person name="Srivastava A."/>
            <person name="Elisabeth N."/>
            <person name="Garcia J.A.L."/>
            <person name="Schleper C."/>
            <person name="Herndl G.J."/>
        </authorList>
    </citation>
    <scope>NUCLEOTIDE SEQUENCE [LARGE SCALE GENOMIC DNA]</scope>
    <source>
        <strain evidence="2">D3C</strain>
    </source>
</reference>
<accession>A0A0C5BXP8</accession>
<dbReference type="KEGG" id="nid:NPIRD3C_1844"/>
<gene>
    <name evidence="1" type="ORF">NPIRD3C_1844</name>
</gene>
<dbReference type="GeneID" id="43685805"/>
<proteinExistence type="predicted"/>
<evidence type="ECO:0000313" key="2">
    <source>
        <dbReference type="Proteomes" id="UP000032027"/>
    </source>
</evidence>
<dbReference type="AlphaFoldDB" id="A0A0C5BXP8"/>
<protein>
    <submittedName>
        <fullName evidence="1">Uncharacterized protein</fullName>
    </submittedName>
</protein>
<sequence>MTKIDCAQNNELEKELTKFLQEQNYSTKQENELLIVNEKLSKSTLEMCRKYQ</sequence>